<feature type="chain" id="PRO_5010834425" evidence="1">
    <location>
        <begin position="19"/>
        <end position="118"/>
    </location>
</feature>
<dbReference type="GeneID" id="100118686"/>
<dbReference type="GO" id="GO:0005549">
    <property type="term" value="F:odorant binding"/>
    <property type="evidence" value="ECO:0007669"/>
    <property type="project" value="InterPro"/>
</dbReference>
<dbReference type="InterPro" id="IPR036728">
    <property type="entry name" value="PBP_GOBP_sf"/>
</dbReference>
<dbReference type="KEGG" id="nvi:100118686"/>
<dbReference type="EnsemblMetazoa" id="XM_001606305">
    <property type="protein sequence ID" value="XP_001606355"/>
    <property type="gene ID" value="LOC100118686"/>
</dbReference>
<dbReference type="CDD" id="cd23992">
    <property type="entry name" value="PBP_GOBP"/>
    <property type="match status" value="1"/>
</dbReference>
<dbReference type="Pfam" id="PF01395">
    <property type="entry name" value="PBP_GOBP"/>
    <property type="match status" value="1"/>
</dbReference>
<dbReference type="EMBL" id="HE578251">
    <property type="protein sequence ID" value="CCD17835.1"/>
    <property type="molecule type" value="Genomic_DNA"/>
</dbReference>
<dbReference type="HOGENOM" id="CLU_107288_3_2_1"/>
<evidence type="ECO:0000313" key="4">
    <source>
        <dbReference type="Proteomes" id="UP000002358"/>
    </source>
</evidence>
<dbReference type="FunCoup" id="G8B1S1">
    <property type="interactions" value="21"/>
</dbReference>
<name>G8B1S1_NASVI</name>
<dbReference type="Gene3D" id="1.10.238.20">
    <property type="entry name" value="Pheromone/general odorant binding protein domain"/>
    <property type="match status" value="1"/>
</dbReference>
<reference evidence="2" key="2">
    <citation type="submission" date="2011-11" db="EMBL/GenBank/DDBJ databases">
        <title>Unique features of odorant binding proteins revealed by genome annotation and comparative analyses of the parasitoid wasp Nasonia vitripennis.</title>
        <authorList>
            <person name="Zhou J.J."/>
            <person name="Vieira F.G."/>
            <person name="Foret S."/>
            <person name="He X.L."/>
            <person name="Rozas J."/>
            <person name="Field L.M."/>
        </authorList>
    </citation>
    <scope>NUCLEOTIDE SEQUENCE</scope>
    <source>
        <strain evidence="2">AsmCX</strain>
    </source>
</reference>
<gene>
    <name evidence="2" type="primary">OBP66</name>
    <name evidence="3" type="synonym">100118686</name>
</gene>
<protein>
    <submittedName>
        <fullName evidence="2">Putative odorant binding protein 66</fullName>
    </submittedName>
</protein>
<dbReference type="AlphaFoldDB" id="G8B1S1"/>
<dbReference type="SMR" id="G8B1S1"/>
<dbReference type="Proteomes" id="UP000002358">
    <property type="component" value="Chromosome 3"/>
</dbReference>
<evidence type="ECO:0000313" key="3">
    <source>
        <dbReference type="EnsemblMetazoa" id="XP_001606355"/>
    </source>
</evidence>
<reference evidence="3" key="3">
    <citation type="submission" date="2021-01" db="UniProtKB">
        <authorList>
            <consortium name="EnsemblMetazoa"/>
        </authorList>
    </citation>
    <scope>IDENTIFICATION</scope>
</reference>
<reference evidence="2" key="1">
    <citation type="submission" date="2011-08" db="EMBL/GenBank/DDBJ databases">
        <authorList>
            <person name="Zhou J."/>
        </authorList>
    </citation>
    <scope>NUCLEOTIDE SEQUENCE</scope>
    <source>
        <strain evidence="2">AsmCX</strain>
    </source>
</reference>
<organism evidence="2">
    <name type="scientific">Nasonia vitripennis</name>
    <name type="common">Parasitic wasp</name>
    <dbReference type="NCBI Taxonomy" id="7425"/>
    <lineage>
        <taxon>Eukaryota</taxon>
        <taxon>Metazoa</taxon>
        <taxon>Ecdysozoa</taxon>
        <taxon>Arthropoda</taxon>
        <taxon>Hexapoda</taxon>
        <taxon>Insecta</taxon>
        <taxon>Pterygota</taxon>
        <taxon>Neoptera</taxon>
        <taxon>Endopterygota</taxon>
        <taxon>Hymenoptera</taxon>
        <taxon>Apocrita</taxon>
        <taxon>Proctotrupomorpha</taxon>
        <taxon>Chalcidoidea</taxon>
        <taxon>Pteromalidae</taxon>
        <taxon>Pteromalinae</taxon>
        <taxon>Nasonia</taxon>
    </lineage>
</organism>
<proteinExistence type="predicted"/>
<sequence length="118" mass="12553">MKSVLVVFAAICIAGVLSDPKGDIDACVAESKVDTKLFEDMMHTPDFKATREMDCFAACMFKKDGVLDADGNVDASKLPNVDVSKVCGALRGKDACETAGKIIGCFAEKGVMDVFHIV</sequence>
<feature type="signal peptide" evidence="1">
    <location>
        <begin position="1"/>
        <end position="18"/>
    </location>
</feature>
<keyword evidence="1" id="KW-0732">Signal</keyword>
<keyword evidence="4" id="KW-1185">Reference proteome</keyword>
<accession>G8B1S1</accession>
<dbReference type="InParanoid" id="G8B1S1"/>
<dbReference type="SMART" id="SM00708">
    <property type="entry name" value="PhBP"/>
    <property type="match status" value="1"/>
</dbReference>
<dbReference type="OrthoDB" id="7665616at2759"/>
<dbReference type="InterPro" id="IPR006170">
    <property type="entry name" value="PBP/GOBP"/>
</dbReference>
<evidence type="ECO:0000313" key="2">
    <source>
        <dbReference type="EMBL" id="CCD17835.1"/>
    </source>
</evidence>
<dbReference type="SUPFAM" id="SSF47565">
    <property type="entry name" value="Insect pheromone/odorant-binding proteins"/>
    <property type="match status" value="1"/>
</dbReference>
<evidence type="ECO:0000256" key="1">
    <source>
        <dbReference type="SAM" id="SignalP"/>
    </source>
</evidence>